<dbReference type="EMBL" id="JADKYU010001173">
    <property type="protein sequence ID" value="MBF4986408.1"/>
    <property type="molecule type" value="Genomic_DNA"/>
</dbReference>
<gene>
    <name evidence="3" type="ORF">FNJ87_19565</name>
</gene>
<reference evidence="3 4" key="1">
    <citation type="submission" date="2020-11" db="EMBL/GenBank/DDBJ databases">
        <title>P. mediterranea TC4 genome.</title>
        <authorList>
            <person name="Molmeret M."/>
        </authorList>
    </citation>
    <scope>NUCLEOTIDE SEQUENCE [LARGE SCALE GENOMIC DNA]</scope>
    <source>
        <strain evidence="3 4">TC4</strain>
    </source>
</reference>
<dbReference type="NCBIfam" id="TIGR01451">
    <property type="entry name" value="B_ant_repeat"/>
    <property type="match status" value="1"/>
</dbReference>
<proteinExistence type="predicted"/>
<comment type="caution">
    <text evidence="3">The sequence shown here is derived from an EMBL/GenBank/DDBJ whole genome shotgun (WGS) entry which is preliminary data.</text>
</comment>
<evidence type="ECO:0000313" key="4">
    <source>
        <dbReference type="Proteomes" id="UP001194729"/>
    </source>
</evidence>
<feature type="region of interest" description="Disordered" evidence="1">
    <location>
        <begin position="1"/>
        <end position="24"/>
    </location>
</feature>
<dbReference type="InterPro" id="IPR018247">
    <property type="entry name" value="EF_Hand_1_Ca_BS"/>
</dbReference>
<dbReference type="Proteomes" id="UP001194729">
    <property type="component" value="Unassembled WGS sequence"/>
</dbReference>
<sequence>MSDTSDDPTDGANIDPNGDGEPDDRTVIDLSEPNLAFAKADSYTDTNGNGVVDAGDMLTYTFTVTNTGNTVVSNLTIDDTVIGVSNLPVTPATLNPGQIGTATSMYMITQADVDAGNVTNSAIVTGDTIDSNGDPLPLVTDVSDDPADPADLDTDMDGDAEDPTVFVITPLSEIELTKGGVYVDVNMDGVINVGDRIDYTFTVNNTGNLVVSGTVI</sequence>
<feature type="non-terminal residue" evidence="3">
    <location>
        <position position="216"/>
    </location>
</feature>
<name>A0ABS0AC92_9FLAO</name>
<accession>A0ABS0AC92</accession>
<organism evidence="3 4">
    <name type="scientific">Nonlabens mediterrranea</name>
    <dbReference type="NCBI Taxonomy" id="1419947"/>
    <lineage>
        <taxon>Bacteria</taxon>
        <taxon>Pseudomonadati</taxon>
        <taxon>Bacteroidota</taxon>
        <taxon>Flavobacteriia</taxon>
        <taxon>Flavobacteriales</taxon>
        <taxon>Flavobacteriaceae</taxon>
        <taxon>Nonlabens</taxon>
    </lineage>
</organism>
<dbReference type="InterPro" id="IPR055354">
    <property type="entry name" value="DUF7507"/>
</dbReference>
<protein>
    <recommendedName>
        <fullName evidence="2">DUF7507 domain-containing protein</fullName>
    </recommendedName>
</protein>
<evidence type="ECO:0000256" key="1">
    <source>
        <dbReference type="SAM" id="MobiDB-lite"/>
    </source>
</evidence>
<feature type="domain" description="DUF7507" evidence="2">
    <location>
        <begin position="33"/>
        <end position="129"/>
    </location>
</feature>
<keyword evidence="4" id="KW-1185">Reference proteome</keyword>
<dbReference type="PROSITE" id="PS00018">
    <property type="entry name" value="EF_HAND_1"/>
    <property type="match status" value="1"/>
</dbReference>
<evidence type="ECO:0000313" key="3">
    <source>
        <dbReference type="EMBL" id="MBF4986408.1"/>
    </source>
</evidence>
<dbReference type="InterPro" id="IPR047589">
    <property type="entry name" value="DUF11_rpt"/>
</dbReference>
<evidence type="ECO:0000259" key="2">
    <source>
        <dbReference type="Pfam" id="PF24346"/>
    </source>
</evidence>
<dbReference type="Pfam" id="PF24346">
    <property type="entry name" value="DUF7507"/>
    <property type="match status" value="1"/>
</dbReference>